<sequence>MSEAPIGVRSTAQLAPLKQRFGKDAKFVSKDGFPFNAFDEYWQLNAVGINGQGIDTKWILESGYDEALHIDIRFALADMAQKLAFITVYGTNSVLRKLQLVDYSLPTVRSFWVAGKPADKMRLKSFVYQLNILNPRRYSEVFHWTLHSKIKKGKLNIYDPEKGALSDIENQSFDIALNHHIREFIERGFGPADVLTNRLHTAGNLTSFGHLIAVRLLQVLVRRPANLVQLKWCDIIPVGASFNDINISNEYAFSDEHELQVRMWKAKQKNTFRQAVEREPLLLCSSVSKEVLTYRQEYQRCLNVRLEAIGLQLTDNEVCELMARSPLFFSAPLFTTLLSNKAELFKALGRNSQAFHTSSTSLGSSIRNATQKLEIVSDRVASGMVKINNTRIRHTVGTNGAREGLPLTQIAKLLGNNPESAKAYLDMSNEQRASIDDKFAGNAFLVQAFSKSVTQLLTAPEFVIEDEFGHEAGQVKSQRTCHNCAETRPIGCYGCDNFQALVTGDHRALLEQAQTKLQIRVDIGEPPNSLQRLKTQIQYIQATIVICDEIITRGSALNAQ</sequence>
<dbReference type="RefSeq" id="WP_107285416.1">
    <property type="nucleotide sequence ID" value="NZ_PYMC01000029.1"/>
</dbReference>
<evidence type="ECO:0000313" key="2">
    <source>
        <dbReference type="Proteomes" id="UP000240904"/>
    </source>
</evidence>
<accession>A0A2T3MQT1</accession>
<evidence type="ECO:0000313" key="1">
    <source>
        <dbReference type="EMBL" id="PSV99564.1"/>
    </source>
</evidence>
<comment type="caution">
    <text evidence="1">The sequence shown here is derived from an EMBL/GenBank/DDBJ whole genome shotgun (WGS) entry which is preliminary data.</text>
</comment>
<dbReference type="Gene3D" id="1.10.443.10">
    <property type="entry name" value="Intergrase catalytic core"/>
    <property type="match status" value="1"/>
</dbReference>
<keyword evidence="2" id="KW-1185">Reference proteome</keyword>
<dbReference type="EMBL" id="PYMC01000029">
    <property type="protein sequence ID" value="PSV99564.1"/>
    <property type="molecule type" value="Genomic_DNA"/>
</dbReference>
<dbReference type="Proteomes" id="UP000240904">
    <property type="component" value="Unassembled WGS sequence"/>
</dbReference>
<proteinExistence type="predicted"/>
<dbReference type="AlphaFoldDB" id="A0A2T3MQT1"/>
<organism evidence="1 2">
    <name type="scientific">Photobacterium lipolyticum</name>
    <dbReference type="NCBI Taxonomy" id="266810"/>
    <lineage>
        <taxon>Bacteria</taxon>
        <taxon>Pseudomonadati</taxon>
        <taxon>Pseudomonadota</taxon>
        <taxon>Gammaproteobacteria</taxon>
        <taxon>Vibrionales</taxon>
        <taxon>Vibrionaceae</taxon>
        <taxon>Photobacterium</taxon>
    </lineage>
</organism>
<name>A0A2T3MQT1_9GAMM</name>
<reference evidence="1 2" key="1">
    <citation type="submission" date="2018-03" db="EMBL/GenBank/DDBJ databases">
        <title>Whole genome sequencing of Histamine producing bacteria.</title>
        <authorList>
            <person name="Butler K."/>
        </authorList>
    </citation>
    <scope>NUCLEOTIDE SEQUENCE [LARGE SCALE GENOMIC DNA]</scope>
    <source>
        <strain evidence="1 2">DSM 16190</strain>
    </source>
</reference>
<dbReference type="GO" id="GO:0015074">
    <property type="term" value="P:DNA integration"/>
    <property type="evidence" value="ECO:0007669"/>
    <property type="project" value="InterPro"/>
</dbReference>
<dbReference type="GO" id="GO:0006310">
    <property type="term" value="P:DNA recombination"/>
    <property type="evidence" value="ECO:0007669"/>
    <property type="project" value="InterPro"/>
</dbReference>
<dbReference type="OrthoDB" id="8368662at2"/>
<evidence type="ECO:0008006" key="3">
    <source>
        <dbReference type="Google" id="ProtNLM"/>
    </source>
</evidence>
<dbReference type="GO" id="GO:0003677">
    <property type="term" value="F:DNA binding"/>
    <property type="evidence" value="ECO:0007669"/>
    <property type="project" value="InterPro"/>
</dbReference>
<gene>
    <name evidence="1" type="ORF">C9I89_21680</name>
</gene>
<protein>
    <recommendedName>
        <fullName evidence="3">Integrase</fullName>
    </recommendedName>
</protein>
<dbReference type="InterPro" id="IPR013762">
    <property type="entry name" value="Integrase-like_cat_sf"/>
</dbReference>